<dbReference type="PANTHER" id="PTHR14014">
    <property type="entry name" value="TELOMERE REPEATS-BINDING BOUQUET FORMATION PROTEIN 1"/>
    <property type="match status" value="1"/>
</dbReference>
<dbReference type="EMBL" id="JAPFRF010000013">
    <property type="protein sequence ID" value="KAJ7311967.1"/>
    <property type="molecule type" value="Genomic_DNA"/>
</dbReference>
<dbReference type="SUPFAM" id="SSF48371">
    <property type="entry name" value="ARM repeat"/>
    <property type="match status" value="1"/>
</dbReference>
<dbReference type="Proteomes" id="UP001142489">
    <property type="component" value="Unassembled WGS sequence"/>
</dbReference>
<keyword evidence="1" id="KW-0175">Coiled coil</keyword>
<organism evidence="3 4">
    <name type="scientific">Phrynocephalus forsythii</name>
    <dbReference type="NCBI Taxonomy" id="171643"/>
    <lineage>
        <taxon>Eukaryota</taxon>
        <taxon>Metazoa</taxon>
        <taxon>Chordata</taxon>
        <taxon>Craniata</taxon>
        <taxon>Vertebrata</taxon>
        <taxon>Euteleostomi</taxon>
        <taxon>Lepidosauria</taxon>
        <taxon>Squamata</taxon>
        <taxon>Bifurcata</taxon>
        <taxon>Unidentata</taxon>
        <taxon>Episquamata</taxon>
        <taxon>Toxicofera</taxon>
        <taxon>Iguania</taxon>
        <taxon>Acrodonta</taxon>
        <taxon>Agamidae</taxon>
        <taxon>Agaminae</taxon>
        <taxon>Phrynocephalus</taxon>
    </lineage>
</organism>
<sequence>MTIKLWGDHGQEALESAHVCVVNATATGTEILKNLVLPGVGSFTIIDGNQVTGEDVGNSFFLQRSSIGQNRAQCATELLLELNNDVSGNFVEENPDKLLDNDPSFFCRFNVVIATQLPESTLLRLAEVLWNYNIPLLVCRTYGLIGYMRIVIKEHPVIESHPDNALDDLRLDNPFLELKEHIQSYDLDNMEKKEHSHIPWIVIVAKYLEKWYNENSGQIPKNYKEKEAFREMIRQGILKNENGGPEDEENFEEAIKNVNTAVSATKIPSCIEEIFSDDHCNNLSQQSPPFWILARAVKEFVAKEGQGNLPVRGTIPDMIADSSKFIKLQNIYRDKAKKDAEAVANYAAKLLQSIGKAPESISQKELKLLCSNSAFLRVVRCRSLLEEYELNTAHKDEIISHMDNPDSEMVLYLMLRAVDKFFKHHGRYPGVYNYQVEDDIGKLKSCLNSFLQEYGLPVTVKDDYVHELKGAEKFGKHLLIISLKSLEGINDRLSLLHKSPGNSQFVFCQQMLCTSGLFEDLYKFLTDQNSSVNLKRLSVYVLLELVSNNKSGQTRVRESGCLDVLLQLFRTIISESEVDPLDQNINQYHLWSSVCSTLCACVNNPQNEDNQKICTLIFPHAKDWLQNCIQPQIIRPICSFIALTVANNSSIQQFFASLGGLSALDDLLDKLISKSFGNCSNTKLAVMVTKTLDACIADNPAVRVSLSRYNIVPNLLSLLSHNILDSGDRFSVMLTLGHCTDNCALTESQDEQLYKAVIFVLQNARPTIEKLSLKLAGHSVIEDDAGNLEVDLQNEEKNLEGYWNEAKEILHRIKRLENAHQEEKMQRKTFNNNNLQEAILQNTSVHSKANASKQLFYNGMACTKSAANSACPQLIITECIKGSSKNELLKPANRNPIGASVSENEHNDCLHSKSSTAKRNTSVICKCNKSEVQASQFTKQPDFTNKSMAQQIRDTELLCSGIVPTSQLVSTSKDPKISELRCSGCETVGLILNSKNFTKTLQSCQYLCEQHKIMLETEMKYKMKLKISFSSHWKAPLVHKDDLQTKQDIYLEKHSSRQTHSFKDQDLNEKHTYSFEDENTVICVSDIPSAAYKKTKRRIRKDFTSEEIKYLLDGIQKMGHHWNSILWAYPFQKGRTNVDLAKKYCKLQKNEKCKLT</sequence>
<dbReference type="Pfam" id="PF00899">
    <property type="entry name" value="ThiF"/>
    <property type="match status" value="1"/>
</dbReference>
<dbReference type="SMART" id="SM00717">
    <property type="entry name" value="SANT"/>
    <property type="match status" value="1"/>
</dbReference>
<keyword evidence="4" id="KW-1185">Reference proteome</keyword>
<dbReference type="GO" id="GO:0070197">
    <property type="term" value="P:meiotic attachment of telomere to nuclear envelope"/>
    <property type="evidence" value="ECO:0007669"/>
    <property type="project" value="InterPro"/>
</dbReference>
<dbReference type="PANTHER" id="PTHR14014:SF0">
    <property type="entry name" value="TELOMERE REPEATS-BINDING BOUQUET FORMATION PROTEIN 1"/>
    <property type="match status" value="1"/>
</dbReference>
<dbReference type="OrthoDB" id="1708823at2759"/>
<dbReference type="InterPro" id="IPR042359">
    <property type="entry name" value="TERB1"/>
</dbReference>
<dbReference type="GO" id="GO:0008641">
    <property type="term" value="F:ubiquitin-like modifier activating enzyme activity"/>
    <property type="evidence" value="ECO:0007669"/>
    <property type="project" value="InterPro"/>
</dbReference>
<comment type="caution">
    <text evidence="3">The sequence shown here is derived from an EMBL/GenBank/DDBJ whole genome shotgun (WGS) entry which is preliminary data.</text>
</comment>
<name>A0A9Q1AUU5_9SAUR</name>
<evidence type="ECO:0000259" key="2">
    <source>
        <dbReference type="SMART" id="SM00717"/>
    </source>
</evidence>
<dbReference type="SUPFAM" id="SSF46689">
    <property type="entry name" value="Homeodomain-like"/>
    <property type="match status" value="1"/>
</dbReference>
<evidence type="ECO:0000313" key="4">
    <source>
        <dbReference type="Proteomes" id="UP001142489"/>
    </source>
</evidence>
<dbReference type="InterPro" id="IPR000594">
    <property type="entry name" value="ThiF_NAD_FAD-bd"/>
</dbReference>
<proteinExistence type="predicted"/>
<dbReference type="Gene3D" id="3.40.50.720">
    <property type="entry name" value="NAD(P)-binding Rossmann-like Domain"/>
    <property type="match status" value="2"/>
</dbReference>
<dbReference type="GO" id="GO:0007129">
    <property type="term" value="P:homologous chromosome pairing at meiosis"/>
    <property type="evidence" value="ECO:0007669"/>
    <property type="project" value="TreeGrafter"/>
</dbReference>
<dbReference type="FunFam" id="3.40.50.720:FF:000187">
    <property type="entry name" value="NEDD8-activating enzyme E1 regulatory subunit"/>
    <property type="match status" value="1"/>
</dbReference>
<dbReference type="InterPro" id="IPR035985">
    <property type="entry name" value="Ubiquitin-activating_enz"/>
</dbReference>
<dbReference type="Gene3D" id="1.25.10.10">
    <property type="entry name" value="Leucine-rich Repeat Variant"/>
    <property type="match status" value="1"/>
</dbReference>
<dbReference type="SUPFAM" id="SSF69572">
    <property type="entry name" value="Activating enzymes of the ubiquitin-like proteins"/>
    <property type="match status" value="1"/>
</dbReference>
<evidence type="ECO:0000256" key="1">
    <source>
        <dbReference type="SAM" id="Coils"/>
    </source>
</evidence>
<dbReference type="InterPro" id="IPR016024">
    <property type="entry name" value="ARM-type_fold"/>
</dbReference>
<dbReference type="InterPro" id="IPR001005">
    <property type="entry name" value="SANT/Myb"/>
</dbReference>
<gene>
    <name evidence="3" type="ORF">JRQ81_006291</name>
</gene>
<feature type="coiled-coil region" evidence="1">
    <location>
        <begin position="806"/>
        <end position="833"/>
    </location>
</feature>
<reference evidence="3" key="1">
    <citation type="journal article" date="2023" name="DNA Res.">
        <title>Chromosome-level genome assembly of Phrynocephalus forsythii using third-generation DNA sequencing and Hi-C analysis.</title>
        <authorList>
            <person name="Qi Y."/>
            <person name="Zhao W."/>
            <person name="Zhao Y."/>
            <person name="Niu C."/>
            <person name="Cao S."/>
            <person name="Zhang Y."/>
        </authorList>
    </citation>
    <scope>NUCLEOTIDE SEQUENCE</scope>
    <source>
        <tissue evidence="3">Muscle</tissue>
    </source>
</reference>
<dbReference type="CDD" id="cd11658">
    <property type="entry name" value="SANT_DMAP1_like"/>
    <property type="match status" value="1"/>
</dbReference>
<dbReference type="Gene3D" id="1.10.10.60">
    <property type="entry name" value="Homeodomain-like"/>
    <property type="match status" value="1"/>
</dbReference>
<dbReference type="AlphaFoldDB" id="A0A9Q1AUU5"/>
<dbReference type="InterPro" id="IPR011989">
    <property type="entry name" value="ARM-like"/>
</dbReference>
<evidence type="ECO:0000313" key="3">
    <source>
        <dbReference type="EMBL" id="KAJ7311967.1"/>
    </source>
</evidence>
<dbReference type="CDD" id="cd01493">
    <property type="entry name" value="APPBP1_RUB"/>
    <property type="match status" value="1"/>
</dbReference>
<accession>A0A9Q1AUU5</accession>
<dbReference type="InterPro" id="IPR009057">
    <property type="entry name" value="Homeodomain-like_sf"/>
</dbReference>
<feature type="domain" description="Myb-like" evidence="2">
    <location>
        <begin position="1099"/>
        <end position="1150"/>
    </location>
</feature>
<protein>
    <recommendedName>
        <fullName evidence="2">Myb-like domain-containing protein</fullName>
    </recommendedName>
</protein>